<dbReference type="PROSITE" id="PS50850">
    <property type="entry name" value="MFS"/>
    <property type="match status" value="1"/>
</dbReference>
<comment type="subcellular location">
    <subcellularLocation>
        <location evidence="1">Cell membrane</location>
        <topology evidence="1">Multi-pass membrane protein</topology>
    </subcellularLocation>
</comment>
<keyword evidence="5 8" id="KW-1133">Transmembrane helix</keyword>
<dbReference type="PROSITE" id="PS51318">
    <property type="entry name" value="TAT"/>
    <property type="match status" value="1"/>
</dbReference>
<dbReference type="InterPro" id="IPR011701">
    <property type="entry name" value="MFS"/>
</dbReference>
<gene>
    <name evidence="10" type="ORF">GCM10010140_50470</name>
</gene>
<dbReference type="Gene3D" id="1.20.1720.10">
    <property type="entry name" value="Multidrug resistance protein D"/>
    <property type="match status" value="1"/>
</dbReference>
<protein>
    <submittedName>
        <fullName evidence="10">MFS transporter</fullName>
    </submittedName>
</protein>
<evidence type="ECO:0000256" key="8">
    <source>
        <dbReference type="SAM" id="Phobius"/>
    </source>
</evidence>
<dbReference type="Pfam" id="PF07690">
    <property type="entry name" value="MFS_1"/>
    <property type="match status" value="1"/>
</dbReference>
<dbReference type="Proteomes" id="UP000611554">
    <property type="component" value="Unassembled WGS sequence"/>
</dbReference>
<feature type="transmembrane region" description="Helical" evidence="8">
    <location>
        <begin position="144"/>
        <end position="164"/>
    </location>
</feature>
<name>A0ABQ2R5Y4_9ACTN</name>
<evidence type="ECO:0000256" key="5">
    <source>
        <dbReference type="ARBA" id="ARBA00022989"/>
    </source>
</evidence>
<feature type="domain" description="Major facilitator superfamily (MFS) profile" evidence="9">
    <location>
        <begin position="20"/>
        <end position="508"/>
    </location>
</feature>
<feature type="transmembrane region" description="Helical" evidence="8">
    <location>
        <begin position="57"/>
        <end position="74"/>
    </location>
</feature>
<dbReference type="Gene3D" id="1.20.1250.20">
    <property type="entry name" value="MFS general substrate transporter like domains"/>
    <property type="match status" value="1"/>
</dbReference>
<feature type="transmembrane region" description="Helical" evidence="8">
    <location>
        <begin position="86"/>
        <end position="105"/>
    </location>
</feature>
<feature type="transmembrane region" description="Helical" evidence="8">
    <location>
        <begin position="111"/>
        <end position="132"/>
    </location>
</feature>
<dbReference type="RefSeq" id="WP_189248930.1">
    <property type="nucleotide sequence ID" value="NZ_BMQJ01000013.1"/>
</dbReference>
<keyword evidence="3" id="KW-1003">Cell membrane</keyword>
<evidence type="ECO:0000313" key="10">
    <source>
        <dbReference type="EMBL" id="GGQ14123.1"/>
    </source>
</evidence>
<feature type="region of interest" description="Disordered" evidence="7">
    <location>
        <begin position="519"/>
        <end position="541"/>
    </location>
</feature>
<evidence type="ECO:0000256" key="4">
    <source>
        <dbReference type="ARBA" id="ARBA00022692"/>
    </source>
</evidence>
<keyword evidence="2" id="KW-0813">Transport</keyword>
<feature type="transmembrane region" description="Helical" evidence="8">
    <location>
        <begin position="170"/>
        <end position="190"/>
    </location>
</feature>
<evidence type="ECO:0000256" key="1">
    <source>
        <dbReference type="ARBA" id="ARBA00004651"/>
    </source>
</evidence>
<dbReference type="InterPro" id="IPR006311">
    <property type="entry name" value="TAT_signal"/>
</dbReference>
<dbReference type="InterPro" id="IPR020846">
    <property type="entry name" value="MFS_dom"/>
</dbReference>
<evidence type="ECO:0000256" key="6">
    <source>
        <dbReference type="ARBA" id="ARBA00023136"/>
    </source>
</evidence>
<accession>A0ABQ2R5Y4</accession>
<proteinExistence type="predicted"/>
<reference evidence="11" key="1">
    <citation type="journal article" date="2019" name="Int. J. Syst. Evol. Microbiol.">
        <title>The Global Catalogue of Microorganisms (GCM) 10K type strain sequencing project: providing services to taxonomists for standard genome sequencing and annotation.</title>
        <authorList>
            <consortium name="The Broad Institute Genomics Platform"/>
            <consortium name="The Broad Institute Genome Sequencing Center for Infectious Disease"/>
            <person name="Wu L."/>
            <person name="Ma J."/>
        </authorList>
    </citation>
    <scope>NUCLEOTIDE SEQUENCE [LARGE SCALE GENOMIC DNA]</scope>
    <source>
        <strain evidence="11">JCM 3115</strain>
    </source>
</reference>
<feature type="transmembrane region" description="Helical" evidence="8">
    <location>
        <begin position="363"/>
        <end position="389"/>
    </location>
</feature>
<evidence type="ECO:0000259" key="9">
    <source>
        <dbReference type="PROSITE" id="PS50850"/>
    </source>
</evidence>
<dbReference type="EMBL" id="BMQJ01000013">
    <property type="protein sequence ID" value="GGQ14123.1"/>
    <property type="molecule type" value="Genomic_DNA"/>
</dbReference>
<dbReference type="PANTHER" id="PTHR42718:SF47">
    <property type="entry name" value="METHYL VIOLOGEN RESISTANCE PROTEIN SMVA"/>
    <property type="match status" value="1"/>
</dbReference>
<feature type="transmembrane region" description="Helical" evidence="8">
    <location>
        <begin position="484"/>
        <end position="503"/>
    </location>
</feature>
<evidence type="ECO:0000256" key="7">
    <source>
        <dbReference type="SAM" id="MobiDB-lite"/>
    </source>
</evidence>
<keyword evidence="6 8" id="KW-0472">Membrane</keyword>
<dbReference type="InterPro" id="IPR036259">
    <property type="entry name" value="MFS_trans_sf"/>
</dbReference>
<keyword evidence="11" id="KW-1185">Reference proteome</keyword>
<evidence type="ECO:0000313" key="11">
    <source>
        <dbReference type="Proteomes" id="UP000611554"/>
    </source>
</evidence>
<comment type="caution">
    <text evidence="10">The sequence shown here is derived from an EMBL/GenBank/DDBJ whole genome shotgun (WGS) entry which is preliminary data.</text>
</comment>
<feature type="transmembrane region" description="Helical" evidence="8">
    <location>
        <begin position="202"/>
        <end position="223"/>
    </location>
</feature>
<evidence type="ECO:0000256" key="2">
    <source>
        <dbReference type="ARBA" id="ARBA00022448"/>
    </source>
</evidence>
<feature type="transmembrane region" description="Helical" evidence="8">
    <location>
        <begin position="273"/>
        <end position="297"/>
    </location>
</feature>
<dbReference type="SUPFAM" id="SSF103473">
    <property type="entry name" value="MFS general substrate transporter"/>
    <property type="match status" value="1"/>
</dbReference>
<dbReference type="CDD" id="cd17321">
    <property type="entry name" value="MFS_MMR_MDR_like"/>
    <property type="match status" value="1"/>
</dbReference>
<organism evidence="10 11">
    <name type="scientific">Streptosporangium pseudovulgare</name>
    <dbReference type="NCBI Taxonomy" id="35765"/>
    <lineage>
        <taxon>Bacteria</taxon>
        <taxon>Bacillati</taxon>
        <taxon>Actinomycetota</taxon>
        <taxon>Actinomycetes</taxon>
        <taxon>Streptosporangiales</taxon>
        <taxon>Streptosporangiaceae</taxon>
        <taxon>Streptosporangium</taxon>
    </lineage>
</organism>
<feature type="transmembrane region" description="Helical" evidence="8">
    <location>
        <begin position="21"/>
        <end position="42"/>
    </location>
</feature>
<sequence length="541" mass="54629">MTTTSRPTPGARATRREWTALAVLALPTLLLSLDVSILYLALPHLSAELGADATQQLWILDIYSFMLAGFLVTMGTLGDRIGRRRLLLIGAAVFAAAAVLAAFSTTPAMLIAARALLGVSGATMMPSTMALIRNMFTDPRQMQLAVSVWFSCFMGGMALGPLAGGLMLQHFWWGSVFLPAVPVMALLLAAGPRLLPEYRAPGAGRVDLVSVALSLAAILPVIYGLKEVARGGWQPLPAAAVATGVVFTVLFVRRQRRLADPLLDLRLLSSRSFSTALGVMLLAGIVMAGVTLMSTTYLQAVEGLSPFAAGLWLVPQNIAMIAGSLLAPVLARRIRPAYVMAAGLAVAACGLALHTQISGTGGLALLVAGLILASGGVALPMPMTMNLMLGAAPPQKAGAAAALSEASGEFGVALGVATLGSLAAFVYRDRLAEALPGGVPAGAADAAGEGVAGAVAAAGRLPAAAGAELLEGARTAFTGGLTTVAWLGAAVFTVLAIVSALAFRRDGAPDAAPAAAGTETTAAAGTGTAAEGAAVPQPVAG</sequence>
<dbReference type="PANTHER" id="PTHR42718">
    <property type="entry name" value="MAJOR FACILITATOR SUPERFAMILY MULTIDRUG TRANSPORTER MFSC"/>
    <property type="match status" value="1"/>
</dbReference>
<feature type="transmembrane region" description="Helical" evidence="8">
    <location>
        <begin position="309"/>
        <end position="330"/>
    </location>
</feature>
<feature type="compositionally biased region" description="Low complexity" evidence="7">
    <location>
        <begin position="519"/>
        <end position="534"/>
    </location>
</feature>
<feature type="transmembrane region" description="Helical" evidence="8">
    <location>
        <begin position="410"/>
        <end position="427"/>
    </location>
</feature>
<evidence type="ECO:0000256" key="3">
    <source>
        <dbReference type="ARBA" id="ARBA00022475"/>
    </source>
</evidence>
<feature type="transmembrane region" description="Helical" evidence="8">
    <location>
        <begin position="235"/>
        <end position="252"/>
    </location>
</feature>
<feature type="transmembrane region" description="Helical" evidence="8">
    <location>
        <begin position="337"/>
        <end position="357"/>
    </location>
</feature>
<keyword evidence="4 8" id="KW-0812">Transmembrane</keyword>